<proteinExistence type="predicted"/>
<dbReference type="EMBL" id="MGFT01000005">
    <property type="protein sequence ID" value="OGM12053.1"/>
    <property type="molecule type" value="Genomic_DNA"/>
</dbReference>
<sequence length="512" mass="53782">MPKNLKNRLSQKVFLIFILILIGLTGFALFSPIKTKSAITLASSTLSNSRFSYKSSIGTTQAVNDVTIVLDNESADDDTNHLFPGDVICFVNPAESGCYGNRTYTVASILDSTTFTITDGLDTTLADTDYIVATSSGNLVFTFTIGTNIPASGDIFITLPGINTDNKTNDGIPDTNTDLSTNGFDIKGGNTVLGDGDITVTGCTKGTATVTAGGASADTTIMIPVSAECVATTVVTVTLGNSRIINPAPITTTRIRGTADTYTINLKTRNATDQLLEDKDMIVAPVEGVFISATIDETLSFRVCGVDTDLSDTAAETSCFTTPSTICNQASLNIGTNAYSVPFGTMTADTFKNGAQYIKASTNAASGFNITLEETDEMGKDGTPCTGNPTAEGNCIPDNTGDGTLDYNFSDDCDTAATNGLCFSTDSGPGASYNPTHAVKWDVQTNDCDPSPTFCARTPADRAAAQAAQNIITRTAPSSDSDAFVCWRLSVDAMQPAGYYYNTAKYVATPIF</sequence>
<evidence type="ECO:0000313" key="3">
    <source>
        <dbReference type="Proteomes" id="UP000178533"/>
    </source>
</evidence>
<dbReference type="AlphaFoldDB" id="A0A1F7XAR4"/>
<keyword evidence="1" id="KW-0472">Membrane</keyword>
<comment type="caution">
    <text evidence="2">The sequence shown here is derived from an EMBL/GenBank/DDBJ whole genome shotgun (WGS) entry which is preliminary data.</text>
</comment>
<keyword evidence="1" id="KW-1133">Transmembrane helix</keyword>
<protein>
    <submittedName>
        <fullName evidence="2">Uncharacterized protein</fullName>
    </submittedName>
</protein>
<name>A0A1F7XAR4_9BACT</name>
<dbReference type="STRING" id="1802481.A2W13_00020"/>
<accession>A0A1F7XAR4</accession>
<evidence type="ECO:0000313" key="2">
    <source>
        <dbReference type="EMBL" id="OGM12053.1"/>
    </source>
</evidence>
<evidence type="ECO:0000256" key="1">
    <source>
        <dbReference type="SAM" id="Phobius"/>
    </source>
</evidence>
<dbReference type="Proteomes" id="UP000178533">
    <property type="component" value="Unassembled WGS sequence"/>
</dbReference>
<gene>
    <name evidence="2" type="ORF">A2W13_00020</name>
</gene>
<feature type="transmembrane region" description="Helical" evidence="1">
    <location>
        <begin position="12"/>
        <end position="30"/>
    </location>
</feature>
<keyword evidence="1" id="KW-0812">Transmembrane</keyword>
<reference evidence="2 3" key="1">
    <citation type="journal article" date="2016" name="Nat. Commun.">
        <title>Thousands of microbial genomes shed light on interconnected biogeochemical processes in an aquifer system.</title>
        <authorList>
            <person name="Anantharaman K."/>
            <person name="Brown C.T."/>
            <person name="Hug L.A."/>
            <person name="Sharon I."/>
            <person name="Castelle C.J."/>
            <person name="Probst A.J."/>
            <person name="Thomas B.C."/>
            <person name="Singh A."/>
            <person name="Wilkins M.J."/>
            <person name="Karaoz U."/>
            <person name="Brodie E.L."/>
            <person name="Williams K.H."/>
            <person name="Hubbard S.S."/>
            <person name="Banfield J.F."/>
        </authorList>
    </citation>
    <scope>NUCLEOTIDE SEQUENCE [LARGE SCALE GENOMIC DNA]</scope>
</reference>
<organism evidence="2 3">
    <name type="scientific">Candidatus Woesebacteria bacterium RBG_16_36_11</name>
    <dbReference type="NCBI Taxonomy" id="1802481"/>
    <lineage>
        <taxon>Bacteria</taxon>
        <taxon>Candidatus Woeseibacteriota</taxon>
    </lineage>
</organism>